<dbReference type="AlphaFoldDB" id="A0A1X7GUD2"/>
<organism evidence="1 2">
    <name type="scientific">Xaviernesmea oryzae</name>
    <dbReference type="NCBI Taxonomy" id="464029"/>
    <lineage>
        <taxon>Bacteria</taxon>
        <taxon>Pseudomonadati</taxon>
        <taxon>Pseudomonadota</taxon>
        <taxon>Alphaproteobacteria</taxon>
        <taxon>Hyphomicrobiales</taxon>
        <taxon>Rhizobiaceae</taxon>
        <taxon>Rhizobium/Agrobacterium group</taxon>
        <taxon>Xaviernesmea</taxon>
    </lineage>
</organism>
<dbReference type="STRING" id="464029.SAMN02982989_4418"/>
<proteinExistence type="predicted"/>
<accession>A0A1X7GUD2</accession>
<reference evidence="2" key="1">
    <citation type="submission" date="2017-04" db="EMBL/GenBank/DDBJ databases">
        <authorList>
            <person name="Varghese N."/>
            <person name="Submissions S."/>
        </authorList>
    </citation>
    <scope>NUCLEOTIDE SEQUENCE [LARGE SCALE GENOMIC DNA]</scope>
    <source>
        <strain evidence="2">B4P</strain>
    </source>
</reference>
<protein>
    <submittedName>
        <fullName evidence="1">Uncharacterized protein</fullName>
    </submittedName>
</protein>
<gene>
    <name evidence="1" type="ORF">SAMN02982989_4418</name>
</gene>
<dbReference type="Proteomes" id="UP000192903">
    <property type="component" value="Unassembled WGS sequence"/>
</dbReference>
<dbReference type="RefSeq" id="WP_085424990.1">
    <property type="nucleotide sequence ID" value="NZ_FXAF01000011.1"/>
</dbReference>
<dbReference type="OrthoDB" id="8905727at2"/>
<evidence type="ECO:0000313" key="2">
    <source>
        <dbReference type="Proteomes" id="UP000192903"/>
    </source>
</evidence>
<evidence type="ECO:0000313" key="1">
    <source>
        <dbReference type="EMBL" id="SMF74732.1"/>
    </source>
</evidence>
<sequence>MRLDAENFPIIWMREHDHSDDHDDDADRKLFLELLARGERFVLIAEKMPRPSDLAETTPEGRREHARMFKAYKGEMARLCAGMILIGQASGVALPIRKTIENVSSAMGIGILFADSEATAMELARERLEGGKPDNPAKQNRP</sequence>
<name>A0A1X7GUD2_9HYPH</name>
<dbReference type="EMBL" id="FXAF01000011">
    <property type="protein sequence ID" value="SMF74732.1"/>
    <property type="molecule type" value="Genomic_DNA"/>
</dbReference>
<keyword evidence="2" id="KW-1185">Reference proteome</keyword>